<dbReference type="InterPro" id="IPR036047">
    <property type="entry name" value="F-box-like_dom_sf"/>
</dbReference>
<accession>A0A8K1FSE6</accession>
<proteinExistence type="predicted"/>
<comment type="caution">
    <text evidence="1">The sequence shown here is derived from an EMBL/GenBank/DDBJ whole genome shotgun (WGS) entry which is preliminary data.</text>
</comment>
<evidence type="ECO:0008006" key="3">
    <source>
        <dbReference type="Google" id="ProtNLM"/>
    </source>
</evidence>
<organism evidence="1 2">
    <name type="scientific">Pythium oligandrum</name>
    <name type="common">Mycoparasitic fungus</name>
    <dbReference type="NCBI Taxonomy" id="41045"/>
    <lineage>
        <taxon>Eukaryota</taxon>
        <taxon>Sar</taxon>
        <taxon>Stramenopiles</taxon>
        <taxon>Oomycota</taxon>
        <taxon>Peronosporomycetes</taxon>
        <taxon>Pythiales</taxon>
        <taxon>Pythiaceae</taxon>
        <taxon>Pythium</taxon>
    </lineage>
</organism>
<dbReference type="EMBL" id="SPLM01000002">
    <property type="protein sequence ID" value="TMW68473.1"/>
    <property type="molecule type" value="Genomic_DNA"/>
</dbReference>
<protein>
    <recommendedName>
        <fullName evidence="3">F-box domain-containing protein</fullName>
    </recommendedName>
</protein>
<name>A0A8K1FSE6_PYTOL</name>
<dbReference type="AlphaFoldDB" id="A0A8K1FSE6"/>
<keyword evidence="2" id="KW-1185">Reference proteome</keyword>
<dbReference type="OrthoDB" id="63265at2759"/>
<dbReference type="SUPFAM" id="SSF81383">
    <property type="entry name" value="F-box domain"/>
    <property type="match status" value="1"/>
</dbReference>
<reference evidence="1" key="1">
    <citation type="submission" date="2019-03" db="EMBL/GenBank/DDBJ databases">
        <title>Long read genome sequence of the mycoparasitic Pythium oligandrum ATCC 38472 isolated from sugarbeet rhizosphere.</title>
        <authorList>
            <person name="Gaulin E."/>
        </authorList>
    </citation>
    <scope>NUCLEOTIDE SEQUENCE</scope>
    <source>
        <strain evidence="1">ATCC 38472_TT</strain>
    </source>
</reference>
<evidence type="ECO:0000313" key="2">
    <source>
        <dbReference type="Proteomes" id="UP000794436"/>
    </source>
</evidence>
<sequence length="346" mass="39352">MIVRVSSRLFAAMRGTDEDAMACACSAAAAVATSPSLPVVSPLGWISEDVIEGVTEFLTPDDVRHVMQVNEYWKGICMRDSVWLRFCLMRWKLESPRELLRICGTDDFEELYGYLERNGMVPRGKYTQKNQLIWGRNRQEGADVWITIAHRSDCRLLSSRSSTYIQLRLVVQNLQHKPLTVDFRELKVHWKDGLCGRVLGLDNSDASTLAPRLVAFNGEEQTKPLSNHMIDLNFFEFAVVMVNVECDGCEFEADFLERCSTLWLPIRRPGPCTSLSTCRCGLIPDNYHHGSVRIPIVDESVVWKHYRSVSGRFMVLDTRSASLKHPFGHCHPVKTTPKSRRKTSIS</sequence>
<gene>
    <name evidence="1" type="ORF">Poli38472_005941</name>
</gene>
<dbReference type="Gene3D" id="1.20.1280.50">
    <property type="match status" value="1"/>
</dbReference>
<dbReference type="Proteomes" id="UP000794436">
    <property type="component" value="Unassembled WGS sequence"/>
</dbReference>
<evidence type="ECO:0000313" key="1">
    <source>
        <dbReference type="EMBL" id="TMW68473.1"/>
    </source>
</evidence>